<name>A0A1G7VBF7_9PSED</name>
<organism evidence="2 3">
    <name type="scientific">Pseudomonas abietaniphila</name>
    <dbReference type="NCBI Taxonomy" id="89065"/>
    <lineage>
        <taxon>Bacteria</taxon>
        <taxon>Pseudomonadati</taxon>
        <taxon>Pseudomonadota</taxon>
        <taxon>Gammaproteobacteria</taxon>
        <taxon>Pseudomonadales</taxon>
        <taxon>Pseudomonadaceae</taxon>
        <taxon>Pseudomonas</taxon>
    </lineage>
</organism>
<keyword evidence="3" id="KW-1185">Reference proteome</keyword>
<dbReference type="Proteomes" id="UP000182894">
    <property type="component" value="Unassembled WGS sequence"/>
</dbReference>
<keyword evidence="1" id="KW-0812">Transmembrane</keyword>
<sequence length="37" mass="4507">MDFSAFCYDDFLAYLMNIYSIYVYYFVETRGQTARQT</sequence>
<dbReference type="AlphaFoldDB" id="A0A1G7VBF7"/>
<reference evidence="3" key="1">
    <citation type="submission" date="2016-10" db="EMBL/GenBank/DDBJ databases">
        <authorList>
            <person name="Varghese N."/>
            <person name="Submissions S."/>
        </authorList>
    </citation>
    <scope>NUCLEOTIDE SEQUENCE [LARGE SCALE GENOMIC DNA]</scope>
    <source>
        <strain evidence="3">ATCC 700689</strain>
    </source>
</reference>
<dbReference type="STRING" id="89065.SAMN05216605_102452"/>
<feature type="transmembrane region" description="Helical" evidence="1">
    <location>
        <begin position="12"/>
        <end position="27"/>
    </location>
</feature>
<evidence type="ECO:0000313" key="2">
    <source>
        <dbReference type="EMBL" id="SDG57195.1"/>
    </source>
</evidence>
<gene>
    <name evidence="2" type="ORF">SAMN05216605_102452</name>
</gene>
<evidence type="ECO:0000256" key="1">
    <source>
        <dbReference type="SAM" id="Phobius"/>
    </source>
</evidence>
<protein>
    <submittedName>
        <fullName evidence="2">Uncharacterized protein</fullName>
    </submittedName>
</protein>
<evidence type="ECO:0000313" key="3">
    <source>
        <dbReference type="Proteomes" id="UP000182894"/>
    </source>
</evidence>
<accession>A0A1G7VBF7</accession>
<proteinExistence type="predicted"/>
<dbReference type="EMBL" id="FNCO01000002">
    <property type="protein sequence ID" value="SDG57195.1"/>
    <property type="molecule type" value="Genomic_DNA"/>
</dbReference>
<keyword evidence="1" id="KW-1133">Transmembrane helix</keyword>
<keyword evidence="1" id="KW-0472">Membrane</keyword>